<name>A0A067MIQ6_BOTB1</name>
<dbReference type="Proteomes" id="UP000027195">
    <property type="component" value="Unassembled WGS sequence"/>
</dbReference>
<organism evidence="2 3">
    <name type="scientific">Botryobasidium botryosum (strain FD-172 SS1)</name>
    <dbReference type="NCBI Taxonomy" id="930990"/>
    <lineage>
        <taxon>Eukaryota</taxon>
        <taxon>Fungi</taxon>
        <taxon>Dikarya</taxon>
        <taxon>Basidiomycota</taxon>
        <taxon>Agaricomycotina</taxon>
        <taxon>Agaricomycetes</taxon>
        <taxon>Cantharellales</taxon>
        <taxon>Botryobasidiaceae</taxon>
        <taxon>Botryobasidium</taxon>
    </lineage>
</organism>
<gene>
    <name evidence="2" type="ORF">BOTBODRAFT_446100</name>
</gene>
<evidence type="ECO:0000256" key="1">
    <source>
        <dbReference type="SAM" id="MobiDB-lite"/>
    </source>
</evidence>
<dbReference type="AlphaFoldDB" id="A0A067MIQ6"/>
<feature type="compositionally biased region" description="Gly residues" evidence="1">
    <location>
        <begin position="72"/>
        <end position="83"/>
    </location>
</feature>
<accession>A0A067MIQ6</accession>
<protein>
    <submittedName>
        <fullName evidence="2">Uncharacterized protein</fullName>
    </submittedName>
</protein>
<sequence length="119" mass="12631">MGLSACGMRIRLFCYSQIPPSAPLIDTISLPSIYIIYPLKRPPGTSTLAGRRSPASTSPPSSLTCAPDPRGRSGGGKGGRGEGGVALSTCLRISQRSASRRLRTALMTNCMRCFVMEPE</sequence>
<feature type="region of interest" description="Disordered" evidence="1">
    <location>
        <begin position="44"/>
        <end position="83"/>
    </location>
</feature>
<dbReference type="InParanoid" id="A0A067MIQ6"/>
<evidence type="ECO:0000313" key="3">
    <source>
        <dbReference type="Proteomes" id="UP000027195"/>
    </source>
</evidence>
<proteinExistence type="predicted"/>
<keyword evidence="3" id="KW-1185">Reference proteome</keyword>
<dbReference type="EMBL" id="KL198055">
    <property type="protein sequence ID" value="KDQ11762.1"/>
    <property type="molecule type" value="Genomic_DNA"/>
</dbReference>
<reference evidence="3" key="1">
    <citation type="journal article" date="2014" name="Proc. Natl. Acad. Sci. U.S.A.">
        <title>Extensive sampling of basidiomycete genomes demonstrates inadequacy of the white-rot/brown-rot paradigm for wood decay fungi.</title>
        <authorList>
            <person name="Riley R."/>
            <person name="Salamov A.A."/>
            <person name="Brown D.W."/>
            <person name="Nagy L.G."/>
            <person name="Floudas D."/>
            <person name="Held B.W."/>
            <person name="Levasseur A."/>
            <person name="Lombard V."/>
            <person name="Morin E."/>
            <person name="Otillar R."/>
            <person name="Lindquist E.A."/>
            <person name="Sun H."/>
            <person name="LaButti K.M."/>
            <person name="Schmutz J."/>
            <person name="Jabbour D."/>
            <person name="Luo H."/>
            <person name="Baker S.E."/>
            <person name="Pisabarro A.G."/>
            <person name="Walton J.D."/>
            <person name="Blanchette R.A."/>
            <person name="Henrissat B."/>
            <person name="Martin F."/>
            <person name="Cullen D."/>
            <person name="Hibbett D.S."/>
            <person name="Grigoriev I.V."/>
        </authorList>
    </citation>
    <scope>NUCLEOTIDE SEQUENCE [LARGE SCALE GENOMIC DNA]</scope>
    <source>
        <strain evidence="3">FD-172 SS1</strain>
    </source>
</reference>
<evidence type="ECO:0000313" key="2">
    <source>
        <dbReference type="EMBL" id="KDQ11762.1"/>
    </source>
</evidence>
<feature type="compositionally biased region" description="Low complexity" evidence="1">
    <location>
        <begin position="53"/>
        <end position="67"/>
    </location>
</feature>
<dbReference type="HOGENOM" id="CLU_2061126_0_0_1"/>